<dbReference type="GO" id="GO:0016020">
    <property type="term" value="C:membrane"/>
    <property type="evidence" value="ECO:0007669"/>
    <property type="project" value="UniProtKB-SubCell"/>
</dbReference>
<keyword evidence="2 5" id="KW-0812">Transmembrane</keyword>
<dbReference type="Proteomes" id="UP000742631">
    <property type="component" value="Unassembled WGS sequence"/>
</dbReference>
<evidence type="ECO:0000256" key="3">
    <source>
        <dbReference type="ARBA" id="ARBA00022989"/>
    </source>
</evidence>
<proteinExistence type="predicted"/>
<feature type="transmembrane region" description="Helical" evidence="5">
    <location>
        <begin position="114"/>
        <end position="135"/>
    </location>
</feature>
<dbReference type="AlphaFoldDB" id="A0A921E4W4"/>
<comment type="subcellular location">
    <subcellularLocation>
        <location evidence="1">Membrane</location>
        <topology evidence="1">Multi-pass membrane protein</topology>
    </subcellularLocation>
</comment>
<gene>
    <name evidence="6" type="ORF">K8W01_17610</name>
</gene>
<organism evidence="6 7">
    <name type="scientific">Methylorubrum populi</name>
    <dbReference type="NCBI Taxonomy" id="223967"/>
    <lineage>
        <taxon>Bacteria</taxon>
        <taxon>Pseudomonadati</taxon>
        <taxon>Pseudomonadota</taxon>
        <taxon>Alphaproteobacteria</taxon>
        <taxon>Hyphomicrobiales</taxon>
        <taxon>Methylobacteriaceae</taxon>
        <taxon>Methylorubrum</taxon>
    </lineage>
</organism>
<sequence>MATLDIVIAFGVRLLLVLLFLPFSAADKIFNFRGAVGQAREAVHATAPAVALILIGVSVEIGMSLCILTGFCDRAAAFVMAGYCGVTALLWKQFWKPGDFWAGGEGRALFWDFLKNFALAGGFLLITFGTGASSVQSFLADPLSSTHPYSATREARP</sequence>
<feature type="transmembrane region" description="Helical" evidence="5">
    <location>
        <begin position="49"/>
        <end position="68"/>
    </location>
</feature>
<evidence type="ECO:0000256" key="5">
    <source>
        <dbReference type="SAM" id="Phobius"/>
    </source>
</evidence>
<name>A0A921E4W4_9HYPH</name>
<protein>
    <submittedName>
        <fullName evidence="6">DoxX family membrane protein</fullName>
    </submittedName>
</protein>
<evidence type="ECO:0000256" key="4">
    <source>
        <dbReference type="ARBA" id="ARBA00023136"/>
    </source>
</evidence>
<accession>A0A921E4W4</accession>
<keyword evidence="3 5" id="KW-1133">Transmembrane helix</keyword>
<feature type="transmembrane region" description="Helical" evidence="5">
    <location>
        <begin position="75"/>
        <end position="94"/>
    </location>
</feature>
<evidence type="ECO:0000256" key="1">
    <source>
        <dbReference type="ARBA" id="ARBA00004141"/>
    </source>
</evidence>
<reference evidence="6" key="1">
    <citation type="journal article" date="2021" name="PeerJ">
        <title>Extensive microbial diversity within the chicken gut microbiome revealed by metagenomics and culture.</title>
        <authorList>
            <person name="Gilroy R."/>
            <person name="Ravi A."/>
            <person name="Getino M."/>
            <person name="Pursley I."/>
            <person name="Horton D.L."/>
            <person name="Alikhan N.F."/>
            <person name="Baker D."/>
            <person name="Gharbi K."/>
            <person name="Hall N."/>
            <person name="Watson M."/>
            <person name="Adriaenssens E.M."/>
            <person name="Foster-Nyarko E."/>
            <person name="Jarju S."/>
            <person name="Secka A."/>
            <person name="Antonio M."/>
            <person name="Oren A."/>
            <person name="Chaudhuri R.R."/>
            <person name="La Ragione R."/>
            <person name="Hildebrand F."/>
            <person name="Pallen M.J."/>
        </authorList>
    </citation>
    <scope>NUCLEOTIDE SEQUENCE</scope>
    <source>
        <strain evidence="6">316</strain>
    </source>
</reference>
<evidence type="ECO:0000313" key="7">
    <source>
        <dbReference type="Proteomes" id="UP000742631"/>
    </source>
</evidence>
<dbReference type="EMBL" id="DYYG01000054">
    <property type="protein sequence ID" value="HJE25473.1"/>
    <property type="molecule type" value="Genomic_DNA"/>
</dbReference>
<evidence type="ECO:0000256" key="2">
    <source>
        <dbReference type="ARBA" id="ARBA00022692"/>
    </source>
</evidence>
<dbReference type="Pfam" id="PF07681">
    <property type="entry name" value="DoxX"/>
    <property type="match status" value="1"/>
</dbReference>
<reference evidence="6" key="2">
    <citation type="submission" date="2021-09" db="EMBL/GenBank/DDBJ databases">
        <authorList>
            <person name="Gilroy R."/>
        </authorList>
    </citation>
    <scope>NUCLEOTIDE SEQUENCE</scope>
    <source>
        <strain evidence="6">316</strain>
    </source>
</reference>
<keyword evidence="4 5" id="KW-0472">Membrane</keyword>
<dbReference type="InterPro" id="IPR032808">
    <property type="entry name" value="DoxX"/>
</dbReference>
<comment type="caution">
    <text evidence="6">The sequence shown here is derived from an EMBL/GenBank/DDBJ whole genome shotgun (WGS) entry which is preliminary data.</text>
</comment>
<evidence type="ECO:0000313" key="6">
    <source>
        <dbReference type="EMBL" id="HJE25473.1"/>
    </source>
</evidence>